<organism evidence="1 2">
    <name type="scientific">Mycoplasmopsis edwardii</name>
    <dbReference type="NCBI Taxonomy" id="53558"/>
    <lineage>
        <taxon>Bacteria</taxon>
        <taxon>Bacillati</taxon>
        <taxon>Mycoplasmatota</taxon>
        <taxon>Mycoplasmoidales</taxon>
        <taxon>Metamycoplasmataceae</taxon>
        <taxon>Mycoplasmopsis</taxon>
    </lineage>
</organism>
<dbReference type="AlphaFoldDB" id="A0A3B0QAN8"/>
<dbReference type="EMBL" id="LS991951">
    <property type="protein sequence ID" value="SYV97083.1"/>
    <property type="molecule type" value="Genomic_DNA"/>
</dbReference>
<gene>
    <name evidence="1" type="ORF">NCTC10132_00442</name>
</gene>
<reference evidence="2" key="1">
    <citation type="submission" date="2018-06" db="EMBL/GenBank/DDBJ databases">
        <authorList>
            <consortium name="Pathogen Informatics"/>
        </authorList>
    </citation>
    <scope>NUCLEOTIDE SEQUENCE [LARGE SCALE GENOMIC DNA]</scope>
    <source>
        <strain evidence="2">NCTC10132</strain>
    </source>
</reference>
<dbReference type="Proteomes" id="UP000257559">
    <property type="component" value="Chromosome"/>
</dbReference>
<feature type="non-terminal residue" evidence="1">
    <location>
        <position position="31"/>
    </location>
</feature>
<keyword evidence="2" id="KW-1185">Reference proteome</keyword>
<sequence>MDKEILEVNNIGAVTNAIDLMMEKDNRVVLW</sequence>
<dbReference type="KEGG" id="medw:NCTC10132_00442"/>
<proteinExistence type="predicted"/>
<protein>
    <submittedName>
        <fullName evidence="1">Uncharacterized protein</fullName>
    </submittedName>
</protein>
<evidence type="ECO:0000313" key="2">
    <source>
        <dbReference type="Proteomes" id="UP000257559"/>
    </source>
</evidence>
<evidence type="ECO:0000313" key="1">
    <source>
        <dbReference type="EMBL" id="SYV97083.1"/>
    </source>
</evidence>
<name>A0A3B0QAN8_9BACT</name>
<accession>A0A3B0QAN8</accession>